<dbReference type="InterPro" id="IPR039561">
    <property type="entry name" value="Peptidase_M15C"/>
</dbReference>
<evidence type="ECO:0000313" key="2">
    <source>
        <dbReference type="EMBL" id="AXY72981.1"/>
    </source>
</evidence>
<feature type="domain" description="Peptidase M15C" evidence="1">
    <location>
        <begin position="180"/>
        <end position="252"/>
    </location>
</feature>
<dbReference type="OrthoDB" id="9799970at2"/>
<evidence type="ECO:0000259" key="1">
    <source>
        <dbReference type="Pfam" id="PF13539"/>
    </source>
</evidence>
<dbReference type="Proteomes" id="UP000263900">
    <property type="component" value="Chromosome"/>
</dbReference>
<dbReference type="InterPro" id="IPR009045">
    <property type="entry name" value="Zn_M74/Hedgehog-like"/>
</dbReference>
<dbReference type="Gene3D" id="3.30.1380.10">
    <property type="match status" value="1"/>
</dbReference>
<name>A0A3B7MQW5_9BACT</name>
<reference evidence="2 3" key="1">
    <citation type="submission" date="2018-09" db="EMBL/GenBank/DDBJ databases">
        <title>Genome sequencing of strain 6GH32-13.</title>
        <authorList>
            <person name="Weon H.-Y."/>
            <person name="Heo J."/>
            <person name="Kwon S.-W."/>
        </authorList>
    </citation>
    <scope>NUCLEOTIDE SEQUENCE [LARGE SCALE GENOMIC DNA]</scope>
    <source>
        <strain evidence="2 3">5GH32-13</strain>
    </source>
</reference>
<evidence type="ECO:0000313" key="3">
    <source>
        <dbReference type="Proteomes" id="UP000263900"/>
    </source>
</evidence>
<protein>
    <submittedName>
        <fullName evidence="2">M15 family peptidase</fullName>
    </submittedName>
</protein>
<dbReference type="RefSeq" id="WP_119048819.1">
    <property type="nucleotide sequence ID" value="NZ_CP032157.1"/>
</dbReference>
<dbReference type="AlphaFoldDB" id="A0A3B7MQW5"/>
<accession>A0A3B7MQW5</accession>
<proteinExistence type="predicted"/>
<dbReference type="KEGG" id="pseg:D3H65_02915"/>
<sequence length="259" mass="29868">MKCYVLNICLLILIYSPGRTQDTLQTNVYAQKLIKAYPDCITGIKDNYVVFKNGIKLLFDDGKAKTLAELYAQPDIEDQLRAVYVKGKTARPAELDDPGRIRNDTFFKVMYGATSAAVEQNLVTIHWLPKSANQTLRVSRINGVDKKLQAISDDLEKLPARLLPYVQQVAGTFTWRVIKGTNRLSTHSFGITMDINIGYSNYWQWDNKTTDETRKIPSYINRIPFEIVAIFEKHGFIWGGKWYHYDTMHFEYRPELLVD</sequence>
<dbReference type="EMBL" id="CP032157">
    <property type="protein sequence ID" value="AXY72981.1"/>
    <property type="molecule type" value="Genomic_DNA"/>
</dbReference>
<keyword evidence="3" id="KW-1185">Reference proteome</keyword>
<dbReference type="GO" id="GO:0008233">
    <property type="term" value="F:peptidase activity"/>
    <property type="evidence" value="ECO:0007669"/>
    <property type="project" value="InterPro"/>
</dbReference>
<organism evidence="2 3">
    <name type="scientific">Paraflavitalea soli</name>
    <dbReference type="NCBI Taxonomy" id="2315862"/>
    <lineage>
        <taxon>Bacteria</taxon>
        <taxon>Pseudomonadati</taxon>
        <taxon>Bacteroidota</taxon>
        <taxon>Chitinophagia</taxon>
        <taxon>Chitinophagales</taxon>
        <taxon>Chitinophagaceae</taxon>
        <taxon>Paraflavitalea</taxon>
    </lineage>
</organism>
<gene>
    <name evidence="2" type="ORF">D3H65_02915</name>
</gene>
<dbReference type="SUPFAM" id="SSF55166">
    <property type="entry name" value="Hedgehog/DD-peptidase"/>
    <property type="match status" value="1"/>
</dbReference>
<dbReference type="Pfam" id="PF13539">
    <property type="entry name" value="Peptidase_M15_4"/>
    <property type="match status" value="1"/>
</dbReference>